<dbReference type="GO" id="GO:0016887">
    <property type="term" value="F:ATP hydrolysis activity"/>
    <property type="evidence" value="ECO:0007669"/>
    <property type="project" value="InterPro"/>
</dbReference>
<keyword evidence="3" id="KW-0067">ATP-binding</keyword>
<dbReference type="InterPro" id="IPR050166">
    <property type="entry name" value="ABC_transporter_ATP-bind"/>
</dbReference>
<dbReference type="SUPFAM" id="SSF52540">
    <property type="entry name" value="P-loop containing nucleoside triphosphate hydrolases"/>
    <property type="match status" value="1"/>
</dbReference>
<dbReference type="InterPro" id="IPR027417">
    <property type="entry name" value="P-loop_NTPase"/>
</dbReference>
<evidence type="ECO:0000259" key="2">
    <source>
        <dbReference type="Pfam" id="PF00005"/>
    </source>
</evidence>
<dbReference type="AlphaFoldDB" id="A0A1B6NU55"/>
<dbReference type="EMBL" id="AYSL01001128">
    <property type="protein sequence ID" value="KTF06472.1"/>
    <property type="molecule type" value="Genomic_DNA"/>
</dbReference>
<dbReference type="PANTHER" id="PTHR42788:SF2">
    <property type="entry name" value="ABC TRANSPORTER ATP-BINDING PROTEIN"/>
    <property type="match status" value="1"/>
</dbReference>
<organism evidence="3">
    <name type="scientific">marine sediment metagenome</name>
    <dbReference type="NCBI Taxonomy" id="412755"/>
    <lineage>
        <taxon>unclassified sequences</taxon>
        <taxon>metagenomes</taxon>
        <taxon>ecological metagenomes</taxon>
    </lineage>
</organism>
<dbReference type="GO" id="GO:0005524">
    <property type="term" value="F:ATP binding"/>
    <property type="evidence" value="ECO:0007669"/>
    <property type="project" value="UniProtKB-KW"/>
</dbReference>
<accession>A0A1B6NU55</accession>
<proteinExistence type="predicted"/>
<dbReference type="Pfam" id="PF00005">
    <property type="entry name" value="ABC_tran"/>
    <property type="match status" value="1"/>
</dbReference>
<comment type="caution">
    <text evidence="3">The sequence shown here is derived from an EMBL/GenBank/DDBJ whole genome shotgun (WGS) entry which is preliminary data.</text>
</comment>
<gene>
    <name evidence="3" type="ORF">MGSAQ_002036</name>
</gene>
<keyword evidence="1" id="KW-0813">Transport</keyword>
<feature type="non-terminal residue" evidence="3">
    <location>
        <position position="49"/>
    </location>
</feature>
<sequence length="49" mass="5121">MLSVSNLSVNYGSTRVVDKLNLELGQDEILMLVGPTGCGKTTILQALAG</sequence>
<name>A0A1B6NU55_9ZZZZ</name>
<evidence type="ECO:0000256" key="1">
    <source>
        <dbReference type="ARBA" id="ARBA00022448"/>
    </source>
</evidence>
<dbReference type="Gene3D" id="3.40.50.300">
    <property type="entry name" value="P-loop containing nucleotide triphosphate hydrolases"/>
    <property type="match status" value="1"/>
</dbReference>
<dbReference type="InterPro" id="IPR003439">
    <property type="entry name" value="ABC_transporter-like_ATP-bd"/>
</dbReference>
<evidence type="ECO:0000313" key="3">
    <source>
        <dbReference type="EMBL" id="KTF06472.1"/>
    </source>
</evidence>
<keyword evidence="3" id="KW-0547">Nucleotide-binding</keyword>
<feature type="domain" description="ABC transporter" evidence="2">
    <location>
        <begin position="18"/>
        <end position="49"/>
    </location>
</feature>
<dbReference type="PANTHER" id="PTHR42788">
    <property type="entry name" value="TAURINE IMPORT ATP-BINDING PROTEIN-RELATED"/>
    <property type="match status" value="1"/>
</dbReference>
<reference evidence="3" key="1">
    <citation type="submission" date="2013-11" db="EMBL/GenBank/DDBJ databases">
        <title>Microbial diversity, functional groups and degradation webs in Northern and Southern Mediterranean and Red Sea marine crude oil polluted sites.</title>
        <authorList>
            <person name="Daffonchio D."/>
            <person name="Mapelli F."/>
            <person name="Ferrer M."/>
            <person name="Richter M."/>
            <person name="Cherif A."/>
            <person name="Malkawi H.I."/>
            <person name="Yakimov M.M."/>
            <person name="Abdel-Fattah Y.R."/>
            <person name="Blaghen M."/>
            <person name="Golyshin P.N."/>
            <person name="Kalogerakis N."/>
            <person name="Boon N."/>
            <person name="Magagnini M."/>
            <person name="Fava F."/>
        </authorList>
    </citation>
    <scope>NUCLEOTIDE SEQUENCE</scope>
</reference>
<protein>
    <submittedName>
        <fullName evidence="3">ABC transporter, ATP-binding protein</fullName>
    </submittedName>
</protein>